<dbReference type="Proteomes" id="UP000649345">
    <property type="component" value="Unassembled WGS sequence"/>
</dbReference>
<keyword evidence="1" id="KW-0812">Transmembrane</keyword>
<dbReference type="EMBL" id="JACOOR010000004">
    <property type="protein sequence ID" value="MBC5659549.1"/>
    <property type="molecule type" value="Genomic_DNA"/>
</dbReference>
<name>A0A923LCA3_9FIRM</name>
<reference evidence="2" key="1">
    <citation type="submission" date="2020-08" db="EMBL/GenBank/DDBJ databases">
        <title>Genome public.</title>
        <authorList>
            <person name="Liu C."/>
            <person name="Sun Q."/>
        </authorList>
    </citation>
    <scope>NUCLEOTIDE SEQUENCE</scope>
    <source>
        <strain evidence="2">NSJ-68</strain>
    </source>
</reference>
<protein>
    <submittedName>
        <fullName evidence="2">Uncharacterized protein</fullName>
    </submittedName>
</protein>
<keyword evidence="3" id="KW-1185">Reference proteome</keyword>
<proteinExistence type="predicted"/>
<evidence type="ECO:0000256" key="1">
    <source>
        <dbReference type="SAM" id="Phobius"/>
    </source>
</evidence>
<evidence type="ECO:0000313" key="2">
    <source>
        <dbReference type="EMBL" id="MBC5659549.1"/>
    </source>
</evidence>
<evidence type="ECO:0000313" key="3">
    <source>
        <dbReference type="Proteomes" id="UP000649345"/>
    </source>
</evidence>
<dbReference type="RefSeq" id="WP_182426774.1">
    <property type="nucleotide sequence ID" value="NZ_JACOOR010000004.1"/>
</dbReference>
<sequence>MENEILLETKELLQRLVEAVEKLNSAPSEDTIIAFFALVAAWITIAFLLVERHEKNRPYLQISFELVRSTLACIVLRNTGSCPLEIKSLEFSKNFTQQLSPEVQERLNKKSKTNIAVFPNRQWVISFDVNVFDILKKFEVKEVEINYCYSKTGKYKRKYKEKISIDFEEYRGILDYISELDEFKNSVDKLNKSMIRFIDISKIDDSVEQRIKEQGADSQQ</sequence>
<keyword evidence="1" id="KW-0472">Membrane</keyword>
<dbReference type="AlphaFoldDB" id="A0A923LCA3"/>
<comment type="caution">
    <text evidence="2">The sequence shown here is derived from an EMBL/GenBank/DDBJ whole genome shotgun (WGS) entry which is preliminary data.</text>
</comment>
<accession>A0A923LCA3</accession>
<feature type="transmembrane region" description="Helical" evidence="1">
    <location>
        <begin position="32"/>
        <end position="50"/>
    </location>
</feature>
<keyword evidence="1" id="KW-1133">Transmembrane helix</keyword>
<organism evidence="2 3">
    <name type="scientific">Anaerosacchariphilus hominis</name>
    <dbReference type="NCBI Taxonomy" id="2763017"/>
    <lineage>
        <taxon>Bacteria</taxon>
        <taxon>Bacillati</taxon>
        <taxon>Bacillota</taxon>
        <taxon>Clostridia</taxon>
        <taxon>Lachnospirales</taxon>
        <taxon>Lachnospiraceae</taxon>
        <taxon>Anaerosacchariphilus</taxon>
    </lineage>
</organism>
<gene>
    <name evidence="2" type="ORF">H8S44_07185</name>
</gene>